<sequence>MQKLSNIVFLILFAKILAVVLWWYLPDSGIEAKKNVTCQMPYQHIRFNSMLLPSMLHKAVKNRKKVVVTADINTLVLKGLYGNKDFGYVIVAEKRMPTKTSVIAVGESYKGYKLVAIYLDYVVFNKNGIDYKLKLQQNTKNSNNRARVTKVMTFEPEEKVVSRRDIKHYEQNFSEIWRDIAIDEIRKNGHIEGFRVQRVRPGSKMAELGLQKGDVIVEANNVKLSSYNAVMKLYKNIHNIDTIDLLIKRGNQEKEITYEIR</sequence>
<dbReference type="AlphaFoldDB" id="A0A1W1BWY6"/>
<evidence type="ECO:0000313" key="3">
    <source>
        <dbReference type="EMBL" id="SFV57971.1"/>
    </source>
</evidence>
<dbReference type="InterPro" id="IPR001478">
    <property type="entry name" value="PDZ"/>
</dbReference>
<dbReference type="Gene3D" id="2.30.42.10">
    <property type="match status" value="1"/>
</dbReference>
<gene>
    <name evidence="3" type="ORF">MNB_SM-6-1162</name>
</gene>
<evidence type="ECO:0000259" key="2">
    <source>
        <dbReference type="SMART" id="SM00228"/>
    </source>
</evidence>
<organism evidence="3">
    <name type="scientific">hydrothermal vent metagenome</name>
    <dbReference type="NCBI Taxonomy" id="652676"/>
    <lineage>
        <taxon>unclassified sequences</taxon>
        <taxon>metagenomes</taxon>
        <taxon>ecological metagenomes</taxon>
    </lineage>
</organism>
<keyword evidence="1" id="KW-0812">Transmembrane</keyword>
<dbReference type="EMBL" id="FPHK01000029">
    <property type="protein sequence ID" value="SFV57971.1"/>
    <property type="molecule type" value="Genomic_DNA"/>
</dbReference>
<evidence type="ECO:0000256" key="1">
    <source>
        <dbReference type="SAM" id="Phobius"/>
    </source>
</evidence>
<dbReference type="SUPFAM" id="SSF50156">
    <property type="entry name" value="PDZ domain-like"/>
    <property type="match status" value="1"/>
</dbReference>
<proteinExistence type="predicted"/>
<dbReference type="InterPro" id="IPR036034">
    <property type="entry name" value="PDZ_sf"/>
</dbReference>
<dbReference type="Pfam" id="PF00595">
    <property type="entry name" value="PDZ"/>
    <property type="match status" value="1"/>
</dbReference>
<name>A0A1W1BWY6_9ZZZZ</name>
<feature type="domain" description="PDZ" evidence="2">
    <location>
        <begin position="176"/>
        <end position="251"/>
    </location>
</feature>
<accession>A0A1W1BWY6</accession>
<keyword evidence="1" id="KW-1133">Transmembrane helix</keyword>
<dbReference type="SMART" id="SM00228">
    <property type="entry name" value="PDZ"/>
    <property type="match status" value="1"/>
</dbReference>
<keyword evidence="1" id="KW-0472">Membrane</keyword>
<reference evidence="3" key="1">
    <citation type="submission" date="2016-10" db="EMBL/GenBank/DDBJ databases">
        <authorList>
            <person name="de Groot N.N."/>
        </authorList>
    </citation>
    <scope>NUCLEOTIDE SEQUENCE</scope>
</reference>
<feature type="transmembrane region" description="Helical" evidence="1">
    <location>
        <begin position="7"/>
        <end position="25"/>
    </location>
</feature>
<protein>
    <submittedName>
        <fullName evidence="3">General secretion pathway protein C</fullName>
    </submittedName>
</protein>